<feature type="compositionally biased region" description="Basic and acidic residues" evidence="1">
    <location>
        <begin position="797"/>
        <end position="807"/>
    </location>
</feature>
<feature type="compositionally biased region" description="Acidic residues" evidence="1">
    <location>
        <begin position="891"/>
        <end position="901"/>
    </location>
</feature>
<feature type="compositionally biased region" description="Basic and acidic residues" evidence="1">
    <location>
        <begin position="902"/>
        <end position="918"/>
    </location>
</feature>
<dbReference type="EMBL" id="CAUYUJ010017132">
    <property type="protein sequence ID" value="CAK0872085.1"/>
    <property type="molecule type" value="Genomic_DNA"/>
</dbReference>
<accession>A0ABN9VFY1</accession>
<sequence>MPPSRSQFCRGNPISDADMDNDEYSYHFGLIPTDEEVEAHVQRAIRRSRELPEDAERQSLLARSPLPTLLDAQLLTGHLMVRPHLLHLFHQWILRHPRVELRLKIGPHLLIMNRNQNHHFLPLSLGTLGMRWVPTLLPLGVRCWAPLLLALGMRILTSLKASSYDIHEAIGSLGFHADGPRGSAALTSTQRGAVIDHLDANRPHSDYHRELHFFALLMLVMMRGEWPALMKGMALAQGVDPRPAPVTASALASAFAGASAHHDEISEQQIGCAKRALDILYPVISADKTEMIRWTMSCHLTRNGSFSLQPGVQELLDDGPVFLEPPADKDATLRDMEEEDAPAFGSRVLADASLQSGVLLLPAKGLAGASVAGEGAFPGRAPYDPVAHVAFGDADDAPPLSAAFPDHDPVDSSCFEQFDNAADSSVGLLADASGSLDHFNLAAERLGTGAPAASMGGDGPSGGLGSCRLCRPGAGATLRHAVREVGWALLGSGSAAEDVADRRASVWALPDAERGLVSHEGSVLVTHRADVRDRAHARRLATWPEAAAQHMLPLPYVAQRRVMSQDVRGALGSSFGFDKLVAQRAEWWLPVAEPRAGPAIVGLEAVKRPLRRSAAQPAFPCTVVMHSYGLWSRGFLVGLSLAAGSLGTEGRSGQELLQLATEVQQPGRAADTHDQPGDALAASHGPPGLEVPDTELSVANGSNRDASWLQGPGGFPNPWLCPTDAMSGGSRHQQQLQQQGQQHAEQARQSQEHQQMDEQLKEELRQHQEQQHQLMNQQQQLQRRTSQLQQLLGMQRPDPHSVEEMTLRHQQQQLQALSHQQSHHSRQQRQHLQHELQESSFSSQASPCSSAAPRLRGMPMKIPSSASCRDEMACHDELAEHMANGALEQMTEGDEQFEQDEDHANEFGECRWHKSAET</sequence>
<feature type="compositionally biased region" description="Low complexity" evidence="1">
    <location>
        <begin position="727"/>
        <end position="749"/>
    </location>
</feature>
<organism evidence="2 3">
    <name type="scientific">Prorocentrum cordatum</name>
    <dbReference type="NCBI Taxonomy" id="2364126"/>
    <lineage>
        <taxon>Eukaryota</taxon>
        <taxon>Sar</taxon>
        <taxon>Alveolata</taxon>
        <taxon>Dinophyceae</taxon>
        <taxon>Prorocentrales</taxon>
        <taxon>Prorocentraceae</taxon>
        <taxon>Prorocentrum</taxon>
    </lineage>
</organism>
<feature type="region of interest" description="Disordered" evidence="1">
    <location>
        <begin position="663"/>
        <end position="860"/>
    </location>
</feature>
<evidence type="ECO:0000313" key="2">
    <source>
        <dbReference type="EMBL" id="CAK0872085.1"/>
    </source>
</evidence>
<feature type="compositionally biased region" description="Basic and acidic residues" evidence="1">
    <location>
        <begin position="750"/>
        <end position="770"/>
    </location>
</feature>
<evidence type="ECO:0000313" key="3">
    <source>
        <dbReference type="Proteomes" id="UP001189429"/>
    </source>
</evidence>
<keyword evidence="3" id="KW-1185">Reference proteome</keyword>
<gene>
    <name evidence="2" type="ORF">PCOR1329_LOCUS57658</name>
</gene>
<proteinExistence type="predicted"/>
<feature type="region of interest" description="Disordered" evidence="1">
    <location>
        <begin position="889"/>
        <end position="918"/>
    </location>
</feature>
<comment type="caution">
    <text evidence="2">The sequence shown here is derived from an EMBL/GenBank/DDBJ whole genome shotgun (WGS) entry which is preliminary data.</text>
</comment>
<feature type="compositionally biased region" description="Low complexity" evidence="1">
    <location>
        <begin position="808"/>
        <end position="820"/>
    </location>
</feature>
<evidence type="ECO:0008006" key="4">
    <source>
        <dbReference type="Google" id="ProtNLM"/>
    </source>
</evidence>
<name>A0ABN9VFY1_9DINO</name>
<feature type="compositionally biased region" description="Low complexity" evidence="1">
    <location>
        <begin position="771"/>
        <end position="792"/>
    </location>
</feature>
<dbReference type="Proteomes" id="UP001189429">
    <property type="component" value="Unassembled WGS sequence"/>
</dbReference>
<feature type="non-terminal residue" evidence="2">
    <location>
        <position position="918"/>
    </location>
</feature>
<feature type="compositionally biased region" description="Low complexity" evidence="1">
    <location>
        <begin position="839"/>
        <end position="852"/>
    </location>
</feature>
<protein>
    <recommendedName>
        <fullName evidence="4">Anaphase-promoting complex subunit 1</fullName>
    </recommendedName>
</protein>
<evidence type="ECO:0000256" key="1">
    <source>
        <dbReference type="SAM" id="MobiDB-lite"/>
    </source>
</evidence>
<reference evidence="2" key="1">
    <citation type="submission" date="2023-10" db="EMBL/GenBank/DDBJ databases">
        <authorList>
            <person name="Chen Y."/>
            <person name="Shah S."/>
            <person name="Dougan E. K."/>
            <person name="Thang M."/>
            <person name="Chan C."/>
        </authorList>
    </citation>
    <scope>NUCLEOTIDE SEQUENCE [LARGE SCALE GENOMIC DNA]</scope>
</reference>
<feature type="compositionally biased region" description="Basic residues" evidence="1">
    <location>
        <begin position="821"/>
        <end position="831"/>
    </location>
</feature>